<proteinExistence type="predicted"/>
<dbReference type="Pfam" id="PF07730">
    <property type="entry name" value="HisKA_3"/>
    <property type="match status" value="1"/>
</dbReference>
<evidence type="ECO:0000256" key="7">
    <source>
        <dbReference type="ARBA" id="ARBA00022840"/>
    </source>
</evidence>
<evidence type="ECO:0000256" key="4">
    <source>
        <dbReference type="ARBA" id="ARBA00022679"/>
    </source>
</evidence>
<dbReference type="Gene3D" id="1.20.5.1930">
    <property type="match status" value="1"/>
</dbReference>
<dbReference type="Pfam" id="PF02518">
    <property type="entry name" value="HATPase_c"/>
    <property type="match status" value="1"/>
</dbReference>
<dbReference type="AlphaFoldDB" id="A0A4V2PHV4"/>
<dbReference type="RefSeq" id="WP_132430481.1">
    <property type="nucleotide sequence ID" value="NZ_SMFZ01000002.1"/>
</dbReference>
<dbReference type="GO" id="GO:0046983">
    <property type="term" value="F:protein dimerization activity"/>
    <property type="evidence" value="ECO:0007669"/>
    <property type="project" value="InterPro"/>
</dbReference>
<evidence type="ECO:0000313" key="13">
    <source>
        <dbReference type="EMBL" id="TCK21776.1"/>
    </source>
</evidence>
<evidence type="ECO:0000259" key="11">
    <source>
        <dbReference type="Pfam" id="PF02518"/>
    </source>
</evidence>
<feature type="transmembrane region" description="Helical" evidence="10">
    <location>
        <begin position="69"/>
        <end position="97"/>
    </location>
</feature>
<keyword evidence="10" id="KW-0812">Transmembrane</keyword>
<comment type="caution">
    <text evidence="13">The sequence shown here is derived from an EMBL/GenBank/DDBJ whole genome shotgun (WGS) entry which is preliminary data.</text>
</comment>
<feature type="transmembrane region" description="Helical" evidence="10">
    <location>
        <begin position="128"/>
        <end position="150"/>
    </location>
</feature>
<dbReference type="GO" id="GO:0000155">
    <property type="term" value="F:phosphorelay sensor kinase activity"/>
    <property type="evidence" value="ECO:0007669"/>
    <property type="project" value="InterPro"/>
</dbReference>
<dbReference type="PANTHER" id="PTHR24421:SF10">
    <property type="entry name" value="NITRATE_NITRITE SENSOR PROTEIN NARQ"/>
    <property type="match status" value="1"/>
</dbReference>
<dbReference type="EMBL" id="SMFZ01000002">
    <property type="protein sequence ID" value="TCK21776.1"/>
    <property type="molecule type" value="Genomic_DNA"/>
</dbReference>
<dbReference type="PANTHER" id="PTHR24421">
    <property type="entry name" value="NITRATE/NITRITE SENSOR PROTEIN NARX-RELATED"/>
    <property type="match status" value="1"/>
</dbReference>
<gene>
    <name evidence="13" type="ORF">EV378_5767</name>
</gene>
<evidence type="ECO:0000256" key="6">
    <source>
        <dbReference type="ARBA" id="ARBA00022777"/>
    </source>
</evidence>
<keyword evidence="3" id="KW-0597">Phosphoprotein</keyword>
<dbReference type="InterPro" id="IPR036890">
    <property type="entry name" value="HATPase_C_sf"/>
</dbReference>
<keyword evidence="14" id="KW-1185">Reference proteome</keyword>
<comment type="catalytic activity">
    <reaction evidence="1">
        <text>ATP + protein L-histidine = ADP + protein N-phospho-L-histidine.</text>
        <dbReference type="EC" id="2.7.13.3"/>
    </reaction>
</comment>
<feature type="transmembrane region" description="Helical" evidence="10">
    <location>
        <begin position="104"/>
        <end position="122"/>
    </location>
</feature>
<reference evidence="13 14" key="1">
    <citation type="submission" date="2019-03" db="EMBL/GenBank/DDBJ databases">
        <title>Sequencing the genomes of 1000 actinobacteria strains.</title>
        <authorList>
            <person name="Klenk H.-P."/>
        </authorList>
    </citation>
    <scope>NUCLEOTIDE SEQUENCE [LARGE SCALE GENOMIC DNA]</scope>
    <source>
        <strain evidence="13 14">DSM 44969</strain>
    </source>
</reference>
<dbReference type="EC" id="2.7.13.3" evidence="2"/>
<dbReference type="InterPro" id="IPR003594">
    <property type="entry name" value="HATPase_dom"/>
</dbReference>
<evidence type="ECO:0000256" key="5">
    <source>
        <dbReference type="ARBA" id="ARBA00022741"/>
    </source>
</evidence>
<dbReference type="GO" id="GO:0005524">
    <property type="term" value="F:ATP binding"/>
    <property type="evidence" value="ECO:0007669"/>
    <property type="project" value="UniProtKB-KW"/>
</dbReference>
<dbReference type="Proteomes" id="UP000295560">
    <property type="component" value="Unassembled WGS sequence"/>
</dbReference>
<accession>A0A4V2PHV4</accession>
<dbReference type="InterPro" id="IPR011712">
    <property type="entry name" value="Sig_transdc_His_kin_sub3_dim/P"/>
</dbReference>
<dbReference type="SUPFAM" id="SSF55874">
    <property type="entry name" value="ATPase domain of HSP90 chaperone/DNA topoisomerase II/histidine kinase"/>
    <property type="match status" value="1"/>
</dbReference>
<keyword evidence="4" id="KW-0808">Transferase</keyword>
<organism evidence="13 14">
    <name type="scientific">Pseudonocardia endophytica</name>
    <dbReference type="NCBI Taxonomy" id="401976"/>
    <lineage>
        <taxon>Bacteria</taxon>
        <taxon>Bacillati</taxon>
        <taxon>Actinomycetota</taxon>
        <taxon>Actinomycetes</taxon>
        <taxon>Pseudonocardiales</taxon>
        <taxon>Pseudonocardiaceae</taxon>
        <taxon>Pseudonocardia</taxon>
    </lineage>
</organism>
<evidence type="ECO:0000256" key="2">
    <source>
        <dbReference type="ARBA" id="ARBA00012438"/>
    </source>
</evidence>
<feature type="domain" description="Histidine kinase/HSP90-like ATPase" evidence="11">
    <location>
        <begin position="295"/>
        <end position="386"/>
    </location>
</feature>
<name>A0A4V2PHV4_PSEEN</name>
<evidence type="ECO:0000256" key="9">
    <source>
        <dbReference type="SAM" id="MobiDB-lite"/>
    </source>
</evidence>
<keyword evidence="10" id="KW-0472">Membrane</keyword>
<dbReference type="OrthoDB" id="227596at2"/>
<evidence type="ECO:0000256" key="8">
    <source>
        <dbReference type="ARBA" id="ARBA00023012"/>
    </source>
</evidence>
<feature type="region of interest" description="Disordered" evidence="9">
    <location>
        <begin position="330"/>
        <end position="352"/>
    </location>
</feature>
<evidence type="ECO:0000256" key="3">
    <source>
        <dbReference type="ARBA" id="ARBA00022553"/>
    </source>
</evidence>
<feature type="domain" description="Signal transduction histidine kinase subgroup 3 dimerisation and phosphoacceptor" evidence="12">
    <location>
        <begin position="184"/>
        <end position="248"/>
    </location>
</feature>
<keyword evidence="5" id="KW-0547">Nucleotide-binding</keyword>
<dbReference type="GO" id="GO:0016020">
    <property type="term" value="C:membrane"/>
    <property type="evidence" value="ECO:0007669"/>
    <property type="project" value="InterPro"/>
</dbReference>
<keyword evidence="7" id="KW-0067">ATP-binding</keyword>
<evidence type="ECO:0000256" key="10">
    <source>
        <dbReference type="SAM" id="Phobius"/>
    </source>
</evidence>
<keyword evidence="10" id="KW-1133">Transmembrane helix</keyword>
<sequence length="388" mass="41502">MSRLPERRWSWPPRARDVALIVLPALVGLNAVLNRAEILAPVSSWLNTLDLVAGVVACASLWWRRRFPLVVASLAVAMSTFAESASPAALVALFTVAIHCSVRATATMFVTNLVALGGYAALRPDPAVPLWALAGLFVSGTAAVVAWGLLIRSRRQLVASLRERAAAAEVEATLRAERSQHEARETLAREMHDVLGHRLSLLSVHAGALAYAREASQEETARAADVIRENAHRALQDLREVIGVLRAPVGELPLPTVEDIAELIEEASRAGTPVELRDGHGVTTGGRAVGDTVGRTLYRFVQECLTNARKHAPGAPVVVRITGDDHLVSEVENREPPPGTADRVEHPAGSGEGLRGLAERAALVGGDVEYGPTTSGGWRTSMRLPWPA</sequence>
<protein>
    <recommendedName>
        <fullName evidence="2">histidine kinase</fullName>
        <ecNumber evidence="2">2.7.13.3</ecNumber>
    </recommendedName>
</protein>
<dbReference type="CDD" id="cd16917">
    <property type="entry name" value="HATPase_UhpB-NarQ-NarX-like"/>
    <property type="match status" value="1"/>
</dbReference>
<dbReference type="InterPro" id="IPR050482">
    <property type="entry name" value="Sensor_HK_TwoCompSys"/>
</dbReference>
<dbReference type="Gene3D" id="3.30.565.10">
    <property type="entry name" value="Histidine kinase-like ATPase, C-terminal domain"/>
    <property type="match status" value="1"/>
</dbReference>
<keyword evidence="6 13" id="KW-0418">Kinase</keyword>
<evidence type="ECO:0000256" key="1">
    <source>
        <dbReference type="ARBA" id="ARBA00000085"/>
    </source>
</evidence>
<evidence type="ECO:0000313" key="14">
    <source>
        <dbReference type="Proteomes" id="UP000295560"/>
    </source>
</evidence>
<keyword evidence="8" id="KW-0902">Two-component regulatory system</keyword>
<evidence type="ECO:0000259" key="12">
    <source>
        <dbReference type="Pfam" id="PF07730"/>
    </source>
</evidence>